<reference evidence="10 11" key="1">
    <citation type="submission" date="2024-08" db="EMBL/GenBank/DDBJ databases">
        <authorList>
            <person name="Cucini C."/>
            <person name="Frati F."/>
        </authorList>
    </citation>
    <scope>NUCLEOTIDE SEQUENCE [LARGE SCALE GENOMIC DNA]</scope>
</reference>
<dbReference type="InterPro" id="IPR055089">
    <property type="entry name" value="COP9_N"/>
</dbReference>
<organism evidence="10 11">
    <name type="scientific">Orchesella dallaii</name>
    <dbReference type="NCBI Taxonomy" id="48710"/>
    <lineage>
        <taxon>Eukaryota</taxon>
        <taxon>Metazoa</taxon>
        <taxon>Ecdysozoa</taxon>
        <taxon>Arthropoda</taxon>
        <taxon>Hexapoda</taxon>
        <taxon>Collembola</taxon>
        <taxon>Entomobryomorpha</taxon>
        <taxon>Entomobryoidea</taxon>
        <taxon>Orchesellidae</taxon>
        <taxon>Orchesellinae</taxon>
        <taxon>Orchesella</taxon>
    </lineage>
</organism>
<keyword evidence="5" id="KW-0963">Cytoplasm</keyword>
<feature type="compositionally biased region" description="Gly residues" evidence="8">
    <location>
        <begin position="446"/>
        <end position="457"/>
    </location>
</feature>
<dbReference type="PANTHER" id="PTHR10758">
    <property type="entry name" value="26S PROTEASOME NON-ATPASE REGULATORY SUBUNIT 3/COP9 SIGNALOSOME COMPLEX SUBUNIT 3"/>
    <property type="match status" value="1"/>
</dbReference>
<keyword evidence="11" id="KW-1185">Reference proteome</keyword>
<dbReference type="EMBL" id="CAXLJM020000024">
    <property type="protein sequence ID" value="CAL8090875.1"/>
    <property type="molecule type" value="Genomic_DNA"/>
</dbReference>
<accession>A0ABP1Q8T0</accession>
<evidence type="ECO:0000256" key="2">
    <source>
        <dbReference type="ARBA" id="ARBA00004496"/>
    </source>
</evidence>
<keyword evidence="7" id="KW-0539">Nucleus</keyword>
<evidence type="ECO:0000256" key="5">
    <source>
        <dbReference type="ARBA" id="ARBA00022490"/>
    </source>
</evidence>
<dbReference type="SUPFAM" id="SSF46785">
    <property type="entry name" value="Winged helix' DNA-binding domain"/>
    <property type="match status" value="1"/>
</dbReference>
<feature type="compositionally biased region" description="Polar residues" evidence="8">
    <location>
        <begin position="464"/>
        <end position="478"/>
    </location>
</feature>
<dbReference type="InterPro" id="IPR036390">
    <property type="entry name" value="WH_DNA-bd_sf"/>
</dbReference>
<dbReference type="Pfam" id="PF22788">
    <property type="entry name" value="COP9_hel_rpt"/>
    <property type="match status" value="1"/>
</dbReference>
<evidence type="ECO:0000259" key="9">
    <source>
        <dbReference type="PROSITE" id="PS50250"/>
    </source>
</evidence>
<evidence type="ECO:0000256" key="8">
    <source>
        <dbReference type="SAM" id="MobiDB-lite"/>
    </source>
</evidence>
<gene>
    <name evidence="10" type="ORF">ODALV1_LOCUS7770</name>
</gene>
<evidence type="ECO:0000256" key="1">
    <source>
        <dbReference type="ARBA" id="ARBA00004123"/>
    </source>
</evidence>
<sequence>MMLMISSIDSYIQAVTNVPAVLQNKDFLENLHPRYTEVLSRCNSVAGGASPSPNTPIDVAINTLLETGVNNETGVNKHTIGVVGLLCAKTKTNEFNTNFESFLVQFSGFMETCDWAHMRVVANVVSEIAAAITDQMIRRNQPILGINLLGNLATRLQAHEKMLTCVHSCVLQLCCASYNFKAALRFIIDDFEEFTPDVKGSDNSQSLLCYLYYSGMIYTALKRYDRAIYFFEACTRVPAITLSHIMLECYKKHILVCLIEHGEVATPHKSASQVVNRLLKPNALAYTELATAFNVSSDSLSNCIAKHVDTYRRDQTYGLVKQVRIAHMRVLIRKLTRTFLTLSLEDVGRRAVGGEADNPERIVLSMIQENMIYAKINQRDGMVRFLDSIVDLNTNHRVMELLEAKINSCVELNKRVGIMNDRISTNPEFISKVVLDSATGVQDGEQAGGSGGSGGGNQQISSSAKFQTRGSTSSNSNVAGAFNL</sequence>
<proteinExistence type="inferred from homology"/>
<keyword evidence="6" id="KW-0736">Signalosome</keyword>
<comment type="subcellular location">
    <subcellularLocation>
        <location evidence="2">Cytoplasm</location>
    </subcellularLocation>
    <subcellularLocation>
        <location evidence="1">Nucleus</location>
    </subcellularLocation>
</comment>
<name>A0ABP1Q8T0_9HEXA</name>
<evidence type="ECO:0000256" key="4">
    <source>
        <dbReference type="ARBA" id="ARBA00014878"/>
    </source>
</evidence>
<dbReference type="InterPro" id="IPR050756">
    <property type="entry name" value="CSN3"/>
</dbReference>
<dbReference type="PANTHER" id="PTHR10758:SF1">
    <property type="entry name" value="COP9 SIGNALOSOME COMPLEX SUBUNIT 3"/>
    <property type="match status" value="1"/>
</dbReference>
<evidence type="ECO:0000256" key="3">
    <source>
        <dbReference type="ARBA" id="ARBA00007084"/>
    </source>
</evidence>
<evidence type="ECO:0000256" key="6">
    <source>
        <dbReference type="ARBA" id="ARBA00022790"/>
    </source>
</evidence>
<evidence type="ECO:0000313" key="11">
    <source>
        <dbReference type="Proteomes" id="UP001642540"/>
    </source>
</evidence>
<protein>
    <recommendedName>
        <fullName evidence="4">COP9 signalosome complex subunit 3</fullName>
    </recommendedName>
</protein>
<feature type="region of interest" description="Disordered" evidence="8">
    <location>
        <begin position="441"/>
        <end position="484"/>
    </location>
</feature>
<feature type="domain" description="PCI" evidence="9">
    <location>
        <begin position="226"/>
        <end position="390"/>
    </location>
</feature>
<dbReference type="PROSITE" id="PS50250">
    <property type="entry name" value="PCI"/>
    <property type="match status" value="1"/>
</dbReference>
<dbReference type="Pfam" id="PF01399">
    <property type="entry name" value="PCI"/>
    <property type="match status" value="1"/>
</dbReference>
<evidence type="ECO:0000313" key="10">
    <source>
        <dbReference type="EMBL" id="CAL8090875.1"/>
    </source>
</evidence>
<dbReference type="Proteomes" id="UP001642540">
    <property type="component" value="Unassembled WGS sequence"/>
</dbReference>
<evidence type="ECO:0000256" key="7">
    <source>
        <dbReference type="ARBA" id="ARBA00023242"/>
    </source>
</evidence>
<comment type="caution">
    <text evidence="10">The sequence shown here is derived from an EMBL/GenBank/DDBJ whole genome shotgun (WGS) entry which is preliminary data.</text>
</comment>
<comment type="similarity">
    <text evidence="3">Belongs to the CSN3 family.</text>
</comment>
<dbReference type="InterPro" id="IPR000717">
    <property type="entry name" value="PCI_dom"/>
</dbReference>